<proteinExistence type="predicted"/>
<protein>
    <recommendedName>
        <fullName evidence="3">LysR substrate-binding domain-containing protein</fullName>
    </recommendedName>
</protein>
<dbReference type="Gene3D" id="3.40.190.290">
    <property type="match status" value="1"/>
</dbReference>
<dbReference type="SUPFAM" id="SSF53850">
    <property type="entry name" value="Periplasmic binding protein-like II"/>
    <property type="match status" value="1"/>
</dbReference>
<reference evidence="1" key="1">
    <citation type="journal article" date="2021" name="Polymers (Basel)">
        <title>Highly Stretchable Bacterial Cellulose Produced by Komagataeibacter hansenii SI1.</title>
        <authorList>
            <person name="Cielecka I."/>
            <person name="Ryngajllo M."/>
            <person name="Maniukiewicz W."/>
            <person name="Bielecki S."/>
        </authorList>
    </citation>
    <scope>NUCLEOTIDE SEQUENCE</scope>
    <source>
        <strain evidence="1">SI1</strain>
    </source>
</reference>
<organism evidence="1 2">
    <name type="scientific">Novacetimonas hansenii</name>
    <name type="common">Komagataeibacter hansenii</name>
    <dbReference type="NCBI Taxonomy" id="436"/>
    <lineage>
        <taxon>Bacteria</taxon>
        <taxon>Pseudomonadati</taxon>
        <taxon>Pseudomonadota</taxon>
        <taxon>Alphaproteobacteria</taxon>
        <taxon>Acetobacterales</taxon>
        <taxon>Acetobacteraceae</taxon>
        <taxon>Novacetimonas</taxon>
    </lineage>
</organism>
<dbReference type="AlphaFoldDB" id="A0AAW5EUC4"/>
<accession>A0AAW5EUC4</accession>
<reference evidence="1" key="2">
    <citation type="submission" date="2022-03" db="EMBL/GenBank/DDBJ databases">
        <authorList>
            <person name="Ryngajllo M."/>
            <person name="Jacek P."/>
            <person name="Kubiak K."/>
        </authorList>
    </citation>
    <scope>NUCLEOTIDE SEQUENCE</scope>
    <source>
        <strain evidence="1">SI1</strain>
    </source>
</reference>
<dbReference type="EMBL" id="JAIBCX010000096">
    <property type="protein sequence ID" value="MCJ8355427.1"/>
    <property type="molecule type" value="Genomic_DNA"/>
</dbReference>
<comment type="caution">
    <text evidence="1">The sequence shown here is derived from an EMBL/GenBank/DDBJ whole genome shotgun (WGS) entry which is preliminary data.</text>
</comment>
<sequence>MEVLSRFPPLPSPVSLLYPHNRQMSPRVRVFIDWLAELFKPASTSSSQHYDQ</sequence>
<name>A0AAW5EUC4_NOVHA</name>
<dbReference type="Proteomes" id="UP001202887">
    <property type="component" value="Unassembled WGS sequence"/>
</dbReference>
<gene>
    <name evidence="1" type="ORF">K1W68_15790</name>
</gene>
<dbReference type="RefSeq" id="WP_247067951.1">
    <property type="nucleotide sequence ID" value="NZ_CP094848.1"/>
</dbReference>
<evidence type="ECO:0000313" key="1">
    <source>
        <dbReference type="EMBL" id="MCJ8355427.1"/>
    </source>
</evidence>
<evidence type="ECO:0000313" key="2">
    <source>
        <dbReference type="Proteomes" id="UP001202887"/>
    </source>
</evidence>
<evidence type="ECO:0008006" key="3">
    <source>
        <dbReference type="Google" id="ProtNLM"/>
    </source>
</evidence>